<feature type="transmembrane region" description="Helical" evidence="2">
    <location>
        <begin position="827"/>
        <end position="848"/>
    </location>
</feature>
<dbReference type="OMA" id="NAMERVH"/>
<evidence type="ECO:0000256" key="2">
    <source>
        <dbReference type="SAM" id="Phobius"/>
    </source>
</evidence>
<feature type="compositionally biased region" description="Low complexity" evidence="1">
    <location>
        <begin position="756"/>
        <end position="767"/>
    </location>
</feature>
<dbReference type="Proteomes" id="UP000011761">
    <property type="component" value="Unassembled WGS sequence"/>
</dbReference>
<name>M2M744_BAUPA</name>
<keyword evidence="4" id="KW-1185">Reference proteome</keyword>
<feature type="transmembrane region" description="Helical" evidence="2">
    <location>
        <begin position="367"/>
        <end position="388"/>
    </location>
</feature>
<dbReference type="HOGENOM" id="CLU_333982_0_0_1"/>
<dbReference type="RefSeq" id="XP_007680607.1">
    <property type="nucleotide sequence ID" value="XM_007682417.1"/>
</dbReference>
<keyword evidence="2" id="KW-1133">Transmembrane helix</keyword>
<feature type="transmembrane region" description="Helical" evidence="2">
    <location>
        <begin position="299"/>
        <end position="318"/>
    </location>
</feature>
<proteinExistence type="predicted"/>
<protein>
    <submittedName>
        <fullName evidence="3">Uncharacterized protein</fullName>
    </submittedName>
</protein>
<reference evidence="3 4" key="1">
    <citation type="journal article" date="2012" name="PLoS Pathog.">
        <title>Diverse lifestyles and strategies of plant pathogenesis encoded in the genomes of eighteen Dothideomycetes fungi.</title>
        <authorList>
            <person name="Ohm R.A."/>
            <person name="Feau N."/>
            <person name="Henrissat B."/>
            <person name="Schoch C.L."/>
            <person name="Horwitz B.A."/>
            <person name="Barry K.W."/>
            <person name="Condon B.J."/>
            <person name="Copeland A.C."/>
            <person name="Dhillon B."/>
            <person name="Glaser F."/>
            <person name="Hesse C.N."/>
            <person name="Kosti I."/>
            <person name="LaButti K."/>
            <person name="Lindquist E.A."/>
            <person name="Lucas S."/>
            <person name="Salamov A.A."/>
            <person name="Bradshaw R.E."/>
            <person name="Ciuffetti L."/>
            <person name="Hamelin R.C."/>
            <person name="Kema G.H.J."/>
            <person name="Lawrence C."/>
            <person name="Scott J.A."/>
            <person name="Spatafora J.W."/>
            <person name="Turgeon B.G."/>
            <person name="de Wit P.J.G.M."/>
            <person name="Zhong S."/>
            <person name="Goodwin S.B."/>
            <person name="Grigoriev I.V."/>
        </authorList>
    </citation>
    <scope>NUCLEOTIDE SEQUENCE [LARGE SCALE GENOMIC DNA]</scope>
    <source>
        <strain evidence="3 4">UAMH 10762</strain>
    </source>
</reference>
<feature type="transmembrane region" description="Helical" evidence="2">
    <location>
        <begin position="58"/>
        <end position="77"/>
    </location>
</feature>
<feature type="compositionally biased region" description="Acidic residues" evidence="1">
    <location>
        <begin position="699"/>
        <end position="716"/>
    </location>
</feature>
<feature type="transmembrane region" description="Helical" evidence="2">
    <location>
        <begin position="450"/>
        <end position="470"/>
    </location>
</feature>
<keyword evidence="2" id="KW-0472">Membrane</keyword>
<dbReference type="KEGG" id="bcom:BAUCODRAFT_151567"/>
<keyword evidence="2" id="KW-0812">Transmembrane</keyword>
<dbReference type="OrthoDB" id="2126185at2759"/>
<evidence type="ECO:0000313" key="4">
    <source>
        <dbReference type="Proteomes" id="UP000011761"/>
    </source>
</evidence>
<feature type="transmembrane region" description="Helical" evidence="2">
    <location>
        <begin position="20"/>
        <end position="37"/>
    </location>
</feature>
<accession>M2M744</accession>
<evidence type="ECO:0000313" key="3">
    <source>
        <dbReference type="EMBL" id="EMC92121.1"/>
    </source>
</evidence>
<sequence length="855" mass="97451">MSFFEDTPLFGTDIDSTLDIITWLGIGGAIAVVYRAFSHALWKLHHERSGRHARVKERAVVVFVAVAILSFIIVHWLRLQHRKLKLASWDEIQQWRQQLPHVPVIGKEARRVDMPFMKTATDMVSDLPDKARSLGATITDNLPSYEQMTDGARHGYHSGSSLSSQASEAAKAAGSTIDALTSAHPPSIHELKQQAWAKGQEKGREVKKHLWQKGKELADGAVPAAERGWHFLRRKAPQVAGEASEGAKHIASELWEWFHEEATLSERIIHRFPWIEEHFVQRVSIWDFFKSLLEPRLRYFWTQQWLAGYITWSIFVGLESRYRKFTPGTALAFMVLSWCFSLATMQSLYFALILLRPDTWGSTRQRYVPTKMLVLLPTVAELLILVWLPDQLHRGHGDRMRVLNALQTILMVGPWIMAEVLQTRVSGLLSSRFGRGYFPTKARRMLRTTWYIIGICCIVGHSVTIYAVFFRPQPSSKSWLSWNERHKEAASVRSLVSVLTTFGDHPWHDAVCWDVLLSALTLSIWAAVSSSNVSEMIQCAVWPWLEETVDEVKGLTDYYYDSMRDNFEMFKYMVEYEPADNEADDRADVSWWLMAELRKFGLNAEHLVEGMLDGRDHGLEHLHEKGREAVESAVSFLWENRDVDRTYAHQMQREQAEMQALGWDGEDRKGYREMAWRARRGGLARTGRGVYSRQASADGDAEVELIDDKDEEDGWAEDPRKKARSIWKRGRGRPPKTSRSPSAEGRKQPVSRKSSRFTSRSPAPSRRASSRSRTRANGRPENGGLKRVASSGRKMMHRMQQQLPPTANLRVSRETVRDAVNSAEGAVLAWGFFVVGGLGLASVSVYGADEIHQEK</sequence>
<evidence type="ECO:0000256" key="1">
    <source>
        <dbReference type="SAM" id="MobiDB-lite"/>
    </source>
</evidence>
<organism evidence="3 4">
    <name type="scientific">Baudoinia panamericana (strain UAMH 10762)</name>
    <name type="common">Angels' share fungus</name>
    <name type="synonym">Baudoinia compniacensis (strain UAMH 10762)</name>
    <dbReference type="NCBI Taxonomy" id="717646"/>
    <lineage>
        <taxon>Eukaryota</taxon>
        <taxon>Fungi</taxon>
        <taxon>Dikarya</taxon>
        <taxon>Ascomycota</taxon>
        <taxon>Pezizomycotina</taxon>
        <taxon>Dothideomycetes</taxon>
        <taxon>Dothideomycetidae</taxon>
        <taxon>Mycosphaerellales</taxon>
        <taxon>Teratosphaeriaceae</taxon>
        <taxon>Baudoinia</taxon>
    </lineage>
</organism>
<dbReference type="EMBL" id="KB445562">
    <property type="protein sequence ID" value="EMC92121.1"/>
    <property type="molecule type" value="Genomic_DNA"/>
</dbReference>
<feature type="transmembrane region" description="Helical" evidence="2">
    <location>
        <begin position="330"/>
        <end position="355"/>
    </location>
</feature>
<feature type="region of interest" description="Disordered" evidence="1">
    <location>
        <begin position="686"/>
        <end position="795"/>
    </location>
</feature>
<feature type="compositionally biased region" description="Basic residues" evidence="1">
    <location>
        <begin position="721"/>
        <end position="736"/>
    </location>
</feature>
<dbReference type="AlphaFoldDB" id="M2M744"/>
<feature type="transmembrane region" description="Helical" evidence="2">
    <location>
        <begin position="400"/>
        <end position="418"/>
    </location>
</feature>
<dbReference type="GeneID" id="19109147"/>
<gene>
    <name evidence="3" type="ORF">BAUCODRAFT_151567</name>
</gene>